<dbReference type="Gene3D" id="3.40.50.2020">
    <property type="match status" value="1"/>
</dbReference>
<evidence type="ECO:0000313" key="2">
    <source>
        <dbReference type="Proteomes" id="UP000176420"/>
    </source>
</evidence>
<dbReference type="InterPro" id="IPR036388">
    <property type="entry name" value="WH-like_DNA-bd_sf"/>
</dbReference>
<dbReference type="SUPFAM" id="SSF53271">
    <property type="entry name" value="PRTase-like"/>
    <property type="match status" value="1"/>
</dbReference>
<evidence type="ECO:0000313" key="1">
    <source>
        <dbReference type="EMBL" id="OGY87493.1"/>
    </source>
</evidence>
<dbReference type="InterPro" id="IPR036390">
    <property type="entry name" value="WH_DNA-bd_sf"/>
</dbReference>
<dbReference type="Pfam" id="PF13412">
    <property type="entry name" value="HTH_24"/>
    <property type="match status" value="1"/>
</dbReference>
<protein>
    <recommendedName>
        <fullName evidence="3">Helix-turn-helix type 11 domain-containing protein</fullName>
    </recommendedName>
</protein>
<dbReference type="InterPro" id="IPR029057">
    <property type="entry name" value="PRTase-like"/>
</dbReference>
<proteinExistence type="predicted"/>
<dbReference type="Proteomes" id="UP000176420">
    <property type="component" value="Unassembled WGS sequence"/>
</dbReference>
<accession>A0A1G2BE17</accession>
<organism evidence="1 2">
    <name type="scientific">Candidatus Kerfeldbacteria bacterium RIFOXYB2_FULL_38_14</name>
    <dbReference type="NCBI Taxonomy" id="1798547"/>
    <lineage>
        <taxon>Bacteria</taxon>
        <taxon>Candidatus Kerfeldiibacteriota</taxon>
    </lineage>
</organism>
<comment type="caution">
    <text evidence="1">The sequence shown here is derived from an EMBL/GenBank/DDBJ whole genome shotgun (WGS) entry which is preliminary data.</text>
</comment>
<reference evidence="1 2" key="1">
    <citation type="journal article" date="2016" name="Nat. Commun.">
        <title>Thousands of microbial genomes shed light on interconnected biogeochemical processes in an aquifer system.</title>
        <authorList>
            <person name="Anantharaman K."/>
            <person name="Brown C.T."/>
            <person name="Hug L.A."/>
            <person name="Sharon I."/>
            <person name="Castelle C.J."/>
            <person name="Probst A.J."/>
            <person name="Thomas B.C."/>
            <person name="Singh A."/>
            <person name="Wilkins M.J."/>
            <person name="Karaoz U."/>
            <person name="Brodie E.L."/>
            <person name="Williams K.H."/>
            <person name="Hubbard S.S."/>
            <person name="Banfield J.F."/>
        </authorList>
    </citation>
    <scope>NUCLEOTIDE SEQUENCE [LARGE SCALE GENOMIC DNA]</scope>
</reference>
<dbReference type="Gene3D" id="1.10.10.10">
    <property type="entry name" value="Winged helix-like DNA-binding domain superfamily/Winged helix DNA-binding domain"/>
    <property type="match status" value="1"/>
</dbReference>
<sequence length="326" mass="37345">MTSNTAQKILKYIQDKQQASATELSDYLGISWQGTYKQLKKLVEKEKLAKIGKAPKVFYVLKTTKPKIIITALPQEQSKIIETRYLNITADGKIHNGIEGFSYWCTKTNQPFKKTAVEYIQTLEKYDAYKTADNIINGLEKITKTFDSVYLDLLFYLDFYSIERFGKTKLGQMLLYAKQSQNKQLMKNLIIDIKPKVNKIIKKYRIDVVGFIPPTVKREVQFIHVLQRQLQIKKDILSIEKIINDVAVPQKSLTKKEDRIENAKQTIYVTDKRKFTNILLIDDAVGSGATLNETAKKIRKQKLCTGKIIGLAITGSFKGFDIISEV</sequence>
<name>A0A1G2BE17_9BACT</name>
<dbReference type="AlphaFoldDB" id="A0A1G2BE17"/>
<gene>
    <name evidence="1" type="ORF">A2319_03960</name>
</gene>
<evidence type="ECO:0008006" key="3">
    <source>
        <dbReference type="Google" id="ProtNLM"/>
    </source>
</evidence>
<dbReference type="SUPFAM" id="SSF46785">
    <property type="entry name" value="Winged helix' DNA-binding domain"/>
    <property type="match status" value="1"/>
</dbReference>
<dbReference type="EMBL" id="MHKI01000008">
    <property type="protein sequence ID" value="OGY87493.1"/>
    <property type="molecule type" value="Genomic_DNA"/>
</dbReference>